<dbReference type="CDD" id="cd18793">
    <property type="entry name" value="SF2_C_SNF"/>
    <property type="match status" value="1"/>
</dbReference>
<evidence type="ECO:0000256" key="11">
    <source>
        <dbReference type="ARBA" id="ARBA00047995"/>
    </source>
</evidence>
<feature type="domain" description="Helicase ATP-binding" evidence="13">
    <location>
        <begin position="1067"/>
        <end position="1187"/>
    </location>
</feature>
<evidence type="ECO:0000259" key="14">
    <source>
        <dbReference type="PROSITE" id="PS51194"/>
    </source>
</evidence>
<dbReference type="Gene3D" id="3.40.50.10810">
    <property type="entry name" value="Tandem AAA-ATPase domain"/>
    <property type="match status" value="1"/>
</dbReference>
<dbReference type="GO" id="GO:0005634">
    <property type="term" value="C:nucleus"/>
    <property type="evidence" value="ECO:0007669"/>
    <property type="project" value="UniProtKB-SubCell"/>
</dbReference>
<dbReference type="GO" id="GO:0031297">
    <property type="term" value="P:replication fork processing"/>
    <property type="evidence" value="ECO:0007669"/>
    <property type="project" value="TreeGrafter"/>
</dbReference>
<evidence type="ECO:0000256" key="5">
    <source>
        <dbReference type="ARBA" id="ARBA00022763"/>
    </source>
</evidence>
<feature type="compositionally biased region" description="Basic and acidic residues" evidence="12">
    <location>
        <begin position="600"/>
        <end position="614"/>
    </location>
</feature>
<feature type="compositionally biased region" description="Basic and acidic residues" evidence="12">
    <location>
        <begin position="882"/>
        <end position="895"/>
    </location>
</feature>
<evidence type="ECO:0000256" key="8">
    <source>
        <dbReference type="ARBA" id="ARBA00023125"/>
    </source>
</evidence>
<comment type="subcellular location">
    <subcellularLocation>
        <location evidence="1">Nucleus</location>
    </subcellularLocation>
</comment>
<feature type="compositionally biased region" description="Basic and acidic residues" evidence="12">
    <location>
        <begin position="357"/>
        <end position="380"/>
    </location>
</feature>
<dbReference type="Pfam" id="PF00176">
    <property type="entry name" value="SNF2-rel_dom"/>
    <property type="match status" value="1"/>
</dbReference>
<feature type="compositionally biased region" description="Basic and acidic residues" evidence="12">
    <location>
        <begin position="786"/>
        <end position="797"/>
    </location>
</feature>
<feature type="compositionally biased region" description="Basic and acidic residues" evidence="12">
    <location>
        <begin position="188"/>
        <end position="220"/>
    </location>
</feature>
<dbReference type="InterPro" id="IPR049730">
    <property type="entry name" value="SNF2/RAD54-like_C"/>
</dbReference>
<feature type="compositionally biased region" description="Basic residues" evidence="12">
    <location>
        <begin position="615"/>
        <end position="628"/>
    </location>
</feature>
<evidence type="ECO:0000313" key="15">
    <source>
        <dbReference type="Ensembl" id="ENSPSTP00000010116.1"/>
    </source>
</evidence>
<evidence type="ECO:0000256" key="4">
    <source>
        <dbReference type="ARBA" id="ARBA00022741"/>
    </source>
</evidence>
<dbReference type="GO" id="GO:0005524">
    <property type="term" value="F:ATP binding"/>
    <property type="evidence" value="ECO:0007669"/>
    <property type="project" value="UniProtKB-KW"/>
</dbReference>
<dbReference type="GO" id="GO:0031490">
    <property type="term" value="F:chromatin DNA binding"/>
    <property type="evidence" value="ECO:0007669"/>
    <property type="project" value="TreeGrafter"/>
</dbReference>
<dbReference type="InterPro" id="IPR014001">
    <property type="entry name" value="Helicase_ATP-bd"/>
</dbReference>
<feature type="compositionally biased region" description="Polar residues" evidence="12">
    <location>
        <begin position="260"/>
        <end position="271"/>
    </location>
</feature>
<feature type="compositionally biased region" description="Basic residues" evidence="12">
    <location>
        <begin position="442"/>
        <end position="456"/>
    </location>
</feature>
<name>A0A8C9F678_PAVCR</name>
<organism evidence="15 16">
    <name type="scientific">Pavo cristatus</name>
    <name type="common">Indian peafowl</name>
    <name type="synonym">Blue peafowl</name>
    <dbReference type="NCBI Taxonomy" id="9049"/>
    <lineage>
        <taxon>Eukaryota</taxon>
        <taxon>Metazoa</taxon>
        <taxon>Chordata</taxon>
        <taxon>Craniata</taxon>
        <taxon>Vertebrata</taxon>
        <taxon>Euteleostomi</taxon>
        <taxon>Archelosauria</taxon>
        <taxon>Archosauria</taxon>
        <taxon>Dinosauria</taxon>
        <taxon>Saurischia</taxon>
        <taxon>Theropoda</taxon>
        <taxon>Coelurosauria</taxon>
        <taxon>Aves</taxon>
        <taxon>Neognathae</taxon>
        <taxon>Galloanserae</taxon>
        <taxon>Galliformes</taxon>
        <taxon>Phasianidae</taxon>
        <taxon>Phasianinae</taxon>
        <taxon>Pavo</taxon>
    </lineage>
</organism>
<evidence type="ECO:0000256" key="1">
    <source>
        <dbReference type="ARBA" id="ARBA00004123"/>
    </source>
</evidence>
<dbReference type="GO" id="GO:0006338">
    <property type="term" value="P:chromatin remodeling"/>
    <property type="evidence" value="ECO:0007669"/>
    <property type="project" value="TreeGrafter"/>
</dbReference>
<feature type="region of interest" description="Disordered" evidence="12">
    <location>
        <begin position="1268"/>
        <end position="1303"/>
    </location>
</feature>
<evidence type="ECO:0000256" key="9">
    <source>
        <dbReference type="ARBA" id="ARBA00023204"/>
    </source>
</evidence>
<evidence type="ECO:0000256" key="6">
    <source>
        <dbReference type="ARBA" id="ARBA00022801"/>
    </source>
</evidence>
<feature type="region of interest" description="Disordered" evidence="12">
    <location>
        <begin position="1017"/>
        <end position="1038"/>
    </location>
</feature>
<comment type="similarity">
    <text evidence="2">Belongs to the SNF2/RAD54 helicase family.</text>
</comment>
<keyword evidence="10" id="KW-0539">Nucleus</keyword>
<dbReference type="Pfam" id="PF00271">
    <property type="entry name" value="Helicase_C"/>
    <property type="match status" value="1"/>
</dbReference>
<dbReference type="PROSITE" id="PS51194">
    <property type="entry name" value="HELICASE_CTER"/>
    <property type="match status" value="1"/>
</dbReference>
<evidence type="ECO:0000256" key="3">
    <source>
        <dbReference type="ARBA" id="ARBA00012551"/>
    </source>
</evidence>
<evidence type="ECO:0000256" key="10">
    <source>
        <dbReference type="ARBA" id="ARBA00023242"/>
    </source>
</evidence>
<proteinExistence type="inferred from homology"/>
<dbReference type="GO" id="GO:0006281">
    <property type="term" value="P:DNA repair"/>
    <property type="evidence" value="ECO:0007669"/>
    <property type="project" value="UniProtKB-KW"/>
</dbReference>
<dbReference type="InterPro" id="IPR000330">
    <property type="entry name" value="SNF2_N"/>
</dbReference>
<evidence type="ECO:0000256" key="12">
    <source>
        <dbReference type="SAM" id="MobiDB-lite"/>
    </source>
</evidence>
<feature type="compositionally biased region" description="Low complexity" evidence="12">
    <location>
        <begin position="501"/>
        <end position="511"/>
    </location>
</feature>
<comment type="catalytic activity">
    <reaction evidence="11">
        <text>ATP + H2O = ADP + phosphate + H(+)</text>
        <dbReference type="Rhea" id="RHEA:13065"/>
        <dbReference type="ChEBI" id="CHEBI:15377"/>
        <dbReference type="ChEBI" id="CHEBI:15378"/>
        <dbReference type="ChEBI" id="CHEBI:30616"/>
        <dbReference type="ChEBI" id="CHEBI:43474"/>
        <dbReference type="ChEBI" id="CHEBI:456216"/>
        <dbReference type="EC" id="3.6.4.12"/>
    </reaction>
</comment>
<feature type="compositionally biased region" description="Basic and acidic residues" evidence="12">
    <location>
        <begin position="629"/>
        <end position="654"/>
    </location>
</feature>
<dbReference type="Gene3D" id="3.40.50.300">
    <property type="entry name" value="P-loop containing nucleotide triphosphate hydrolases"/>
    <property type="match status" value="1"/>
</dbReference>
<evidence type="ECO:0000256" key="2">
    <source>
        <dbReference type="ARBA" id="ARBA00007025"/>
    </source>
</evidence>
<feature type="compositionally biased region" description="Basic and acidic residues" evidence="12">
    <location>
        <begin position="722"/>
        <end position="777"/>
    </location>
</feature>
<dbReference type="GO" id="GO:0016787">
    <property type="term" value="F:hydrolase activity"/>
    <property type="evidence" value="ECO:0007669"/>
    <property type="project" value="UniProtKB-KW"/>
</dbReference>
<protein>
    <recommendedName>
        <fullName evidence="3">DNA helicase</fullName>
        <ecNumber evidence="3">3.6.4.12</ecNumber>
    </recommendedName>
</protein>
<keyword evidence="7" id="KW-0067">ATP-binding</keyword>
<reference evidence="15" key="1">
    <citation type="submission" date="2025-08" db="UniProtKB">
        <authorList>
            <consortium name="Ensembl"/>
        </authorList>
    </citation>
    <scope>IDENTIFICATION</scope>
</reference>
<sequence length="1576" mass="178788">KKCILRNLGRKELSTILDENNQWHCYSCHPEPLLDLVTACDSVFENLEQLLQQNKKKTKVESEKTKIYDNTVKFSPKRNNSNCNGEEKKLDDSYSGSLTYSYKALMVPKDMLKKTKKLVETTANMNSSFVSFLKKAAENSEVSPAVQLRQLKAFRSVLGDIKKAHLALEEGLNLEIQALDVKIKEKNTKEKKTDVRSEKNEVKKDEGKEHVALKGDDTVKKQKKVVSEQPDNEPMDQDVSTVEKKDSKRTSGEDKRSGTNEEPQYEPNSTEALDMDIVSVPSSVPEDIFETLESAMEIQTAADEQGNGNTGTDHENPNIKLTTPLKDTKGSKLKASAKGTKELIVKLTPVSLSETPVKSEDQDSSLEKGSKDERTEKCDSVKQNSNADSERSTENETVSLAEESDLRRSPRVKTTPLRRQTDVNPLTSNSEEDSNDTSNEKCKRRPSKQSRRKKDKRNSSDSTVDGPRPNKLCKSKKPAVLDNSSDSDEMPAVLKEVAMMSRSSSDIDSNSELPAKDQKTSNVPKDQPVMDENGKRKRKSSSSGSDLDAKRGKSAKNSATAKKKRQNYSDSSNYDSELEKEIKHLSKIESAKKAKKKYSRKEDSYDSSEEEQRKKVSKRKVNLKKQRGKSSEDDAAEKSSPEKEINHSSEDKKVSVGSIAKEKLKKNLKKEALKGKLDESSDVEKSLLEKEESSPKGIKLTEAKKNKDFKKKKAQEDSSSESTEKYAKKEHSFDSSKEKLKNKKRSENKEKKSENLKQKIFKKEQEDSSSDVEKSSPEKGSCNSSENDKTKIETMVKERKRRNLRERVPKRVQLDLSSDADKSPLKEESSSEDAVRSKKRPEAKEKKKISHKKKIIKKEQNESSSSDEESYEDNKKKIKKGSVKENKRSNLTEKKKMSKKVIVSSSSSSDKEENDEQNSTGDGSSDEQKIMPVTENLMLSADTGFCQSSGDEGETKSRTVPMEEEEDDDDDDPENRYDCIHKDLKKVYITHPRRGRKPAQRKSKQVVKTRTTCLVKTRSQASSKFEQGAREQRPKSRNAKKVFRKNFQKFYSGVQFMWDCCCESVKKTKTSPGSGCILAHCMGLGKTLQVVSFLHTVLLCDKLNFRTALVVCPLNTALNWLNEFEKWQEGLEDDEKLEVCELATVKRPQERSYMLQRWQDEGGVMIIGYEMYRNLAQGRNVKSRKLKEIFNKALVDPGLGTGGSVDYLCPISSTKQDWFFCFMGFLNYFRPLQAWKKKSKGKKGKKECSSSGSGSDNDVEVIKVWNSRSRGGGEGNAEELGNNPSSVVKSEEGKATSSSNPGSPAPDWYKDFVTDADAEVLEHSGKMVLLFEILRMAEELGDKVLVFSQSLISLDLIEDFLELANREKTDKEKPPIYKGEYIHRIIEWLRGRLFIISTKAGSLGINLVAANRVIIFDASWNPSYDIQSIFRVYRFGQSKPVFVYRFLAQGTMEDKIYDRQVTKQSLSFRVVDQQQVERHFTMNELTELYTFEPDLLDDPNSEKKKKRDTPMLPKDTILAELLQINKEYIVGYHEHDSLLDHKEEEELTEEERKAAWAEYEAEKKVKLSVWVCCTQK</sequence>
<feature type="compositionally biased region" description="Basic and acidic residues" evidence="12">
    <location>
        <begin position="669"/>
        <end position="706"/>
    </location>
</feature>
<keyword evidence="9" id="KW-0234">DNA repair</keyword>
<dbReference type="InterPro" id="IPR001650">
    <property type="entry name" value="Helicase_C-like"/>
</dbReference>
<dbReference type="PANTHER" id="PTHR46357:SF1">
    <property type="entry name" value="TRANSCRIPTIONAL REGULATOR ATRX"/>
    <property type="match status" value="1"/>
</dbReference>
<dbReference type="SUPFAM" id="SSF52540">
    <property type="entry name" value="P-loop containing nucleoside triphosphate hydrolases"/>
    <property type="match status" value="2"/>
</dbReference>
<dbReference type="SMART" id="SM00487">
    <property type="entry name" value="DEXDc"/>
    <property type="match status" value="1"/>
</dbReference>
<dbReference type="EC" id="3.6.4.12" evidence="3"/>
<feature type="region of interest" description="Disordered" evidence="12">
    <location>
        <begin position="297"/>
        <end position="975"/>
    </location>
</feature>
<dbReference type="Ensembl" id="ENSPSTT00000010618.1">
    <property type="protein sequence ID" value="ENSPSTP00000010116.1"/>
    <property type="gene ID" value="ENSPSTG00000007137.1"/>
</dbReference>
<feature type="region of interest" description="Disordered" evidence="12">
    <location>
        <begin position="188"/>
        <end position="274"/>
    </location>
</feature>
<evidence type="ECO:0000256" key="7">
    <source>
        <dbReference type="ARBA" id="ARBA00022840"/>
    </source>
</evidence>
<keyword evidence="8" id="KW-0238">DNA-binding</keyword>
<dbReference type="InterPro" id="IPR027417">
    <property type="entry name" value="P-loop_NTPase"/>
</dbReference>
<accession>A0A8C9F678</accession>
<feature type="compositionally biased region" description="Basic and acidic residues" evidence="12">
    <location>
        <begin position="805"/>
        <end position="845"/>
    </location>
</feature>
<feature type="compositionally biased region" description="Basic residues" evidence="12">
    <location>
        <begin position="846"/>
        <end position="856"/>
    </location>
</feature>
<keyword evidence="6" id="KW-0378">Hydrolase</keyword>
<dbReference type="GO" id="GO:0003678">
    <property type="term" value="F:DNA helicase activity"/>
    <property type="evidence" value="ECO:0007669"/>
    <property type="project" value="UniProtKB-EC"/>
</dbReference>
<evidence type="ECO:0000259" key="13">
    <source>
        <dbReference type="PROSITE" id="PS51192"/>
    </source>
</evidence>
<dbReference type="InterPro" id="IPR038718">
    <property type="entry name" value="SNF2-like_sf"/>
</dbReference>
<keyword evidence="4" id="KW-0547">Nucleotide-binding</keyword>
<dbReference type="SMART" id="SM00490">
    <property type="entry name" value="HELICc"/>
    <property type="match status" value="1"/>
</dbReference>
<feature type="compositionally biased region" description="Basic and acidic residues" evidence="12">
    <location>
        <begin position="241"/>
        <end position="259"/>
    </location>
</feature>
<feature type="compositionally biased region" description="Basic and acidic residues" evidence="12">
    <location>
        <begin position="577"/>
        <end position="592"/>
    </location>
</feature>
<dbReference type="PROSITE" id="PS51192">
    <property type="entry name" value="HELICASE_ATP_BIND_1"/>
    <property type="match status" value="1"/>
</dbReference>
<feature type="domain" description="Helicase C-terminal" evidence="14">
    <location>
        <begin position="1332"/>
        <end position="1486"/>
    </location>
</feature>
<keyword evidence="5" id="KW-0227">DNA damage</keyword>
<dbReference type="PANTHER" id="PTHR46357">
    <property type="entry name" value="TRANSCRIPTIONAL REGULATOR ATRX"/>
    <property type="match status" value="1"/>
</dbReference>
<evidence type="ECO:0000313" key="16">
    <source>
        <dbReference type="Proteomes" id="UP000694428"/>
    </source>
</evidence>
<dbReference type="Proteomes" id="UP000694428">
    <property type="component" value="Unplaced"/>
</dbReference>
<dbReference type="GO" id="GO:0005721">
    <property type="term" value="C:pericentric heterochromatin"/>
    <property type="evidence" value="ECO:0007669"/>
    <property type="project" value="TreeGrafter"/>
</dbReference>
<keyword evidence="16" id="KW-1185">Reference proteome</keyword>
<dbReference type="InterPro" id="IPR052131">
    <property type="entry name" value="ATRX_domain-containing"/>
</dbReference>
<feature type="compositionally biased region" description="Acidic residues" evidence="12">
    <location>
        <begin position="962"/>
        <end position="973"/>
    </location>
</feature>
<reference evidence="15" key="2">
    <citation type="submission" date="2025-09" db="UniProtKB">
        <authorList>
            <consortium name="Ensembl"/>
        </authorList>
    </citation>
    <scope>IDENTIFICATION</scope>
</reference>